<dbReference type="GO" id="GO:0120159">
    <property type="term" value="F:rRNA pseudouridine synthase activity"/>
    <property type="evidence" value="ECO:0007669"/>
    <property type="project" value="UniProtKB-ARBA"/>
</dbReference>
<dbReference type="Pfam" id="PF01479">
    <property type="entry name" value="S4"/>
    <property type="match status" value="1"/>
</dbReference>
<dbReference type="CDD" id="cd02869">
    <property type="entry name" value="PseudoU_synth_RluA_like"/>
    <property type="match status" value="1"/>
</dbReference>
<dbReference type="EMBL" id="QSAV01000051">
    <property type="protein sequence ID" value="RGW75812.1"/>
    <property type="molecule type" value="Genomic_DNA"/>
</dbReference>
<protein>
    <recommendedName>
        <fullName evidence="6">Pseudouridine synthase</fullName>
        <ecNumber evidence="6">5.4.99.-</ecNumber>
    </recommendedName>
</protein>
<comment type="catalytic activity">
    <reaction evidence="6">
        <text>a uridine in RNA = a pseudouridine in RNA</text>
        <dbReference type="Rhea" id="RHEA:48348"/>
        <dbReference type="Rhea" id="RHEA-COMP:12068"/>
        <dbReference type="Rhea" id="RHEA-COMP:12069"/>
        <dbReference type="ChEBI" id="CHEBI:65314"/>
        <dbReference type="ChEBI" id="CHEBI:65315"/>
    </reaction>
</comment>
<dbReference type="PANTHER" id="PTHR21600:SF44">
    <property type="entry name" value="RIBOSOMAL LARGE SUBUNIT PSEUDOURIDINE SYNTHASE D"/>
    <property type="match status" value="1"/>
</dbReference>
<dbReference type="NCBIfam" id="TIGR00005">
    <property type="entry name" value="rluA_subfam"/>
    <property type="match status" value="1"/>
</dbReference>
<evidence type="ECO:0000259" key="7">
    <source>
        <dbReference type="SMART" id="SM00363"/>
    </source>
</evidence>
<dbReference type="Gene3D" id="3.10.290.10">
    <property type="entry name" value="RNA-binding S4 domain"/>
    <property type="match status" value="1"/>
</dbReference>
<evidence type="ECO:0000256" key="4">
    <source>
        <dbReference type="PIRSR" id="PIRSR606225-1"/>
    </source>
</evidence>
<accession>A0AA92U967</accession>
<evidence type="ECO:0000256" key="5">
    <source>
        <dbReference type="PROSITE-ProRule" id="PRU00182"/>
    </source>
</evidence>
<dbReference type="Pfam" id="PF00849">
    <property type="entry name" value="PseudoU_synth_2"/>
    <property type="match status" value="1"/>
</dbReference>
<dbReference type="GO" id="GO:0003723">
    <property type="term" value="F:RNA binding"/>
    <property type="evidence" value="ECO:0007669"/>
    <property type="project" value="UniProtKB-KW"/>
</dbReference>
<evidence type="ECO:0000313" key="8">
    <source>
        <dbReference type="EMBL" id="RGW75812.1"/>
    </source>
</evidence>
<evidence type="ECO:0000256" key="2">
    <source>
        <dbReference type="ARBA" id="ARBA00022884"/>
    </source>
</evidence>
<dbReference type="InterPro" id="IPR050188">
    <property type="entry name" value="RluA_PseudoU_synthase"/>
</dbReference>
<dbReference type="Gene3D" id="3.30.2350.10">
    <property type="entry name" value="Pseudouridine synthase"/>
    <property type="match status" value="1"/>
</dbReference>
<feature type="active site" evidence="4">
    <location>
        <position position="190"/>
    </location>
</feature>
<comment type="function">
    <text evidence="6">Responsible for synthesis of pseudouridine from uracil.</text>
</comment>
<dbReference type="PANTHER" id="PTHR21600">
    <property type="entry name" value="MITOCHONDRIAL RNA PSEUDOURIDINE SYNTHASE"/>
    <property type="match status" value="1"/>
</dbReference>
<dbReference type="InterPro" id="IPR006145">
    <property type="entry name" value="PsdUridine_synth_RsuA/RluA"/>
</dbReference>
<name>A0AA92U967_9BACT</name>
<gene>
    <name evidence="8" type="ORF">DWV53_12870</name>
</gene>
<dbReference type="InterPro" id="IPR006225">
    <property type="entry name" value="PsdUridine_synth_RluC/D"/>
</dbReference>
<comment type="caution">
    <text evidence="8">The sequence shown here is derived from an EMBL/GenBank/DDBJ whole genome shotgun (WGS) entry which is preliminary data.</text>
</comment>
<keyword evidence="2 5" id="KW-0694">RNA-binding</keyword>
<dbReference type="SMART" id="SM00363">
    <property type="entry name" value="S4"/>
    <property type="match status" value="1"/>
</dbReference>
<evidence type="ECO:0000313" key="9">
    <source>
        <dbReference type="Proteomes" id="UP000285776"/>
    </source>
</evidence>
<sequence length="387" mass="43917">MIFLDYIYNKVYAPVEDDFGFDDAGDMDGLDDELQVEEGNAASGEGGDELYEHWKVQVDANQEPVRIDKYLADKMAYQSRNRIQQAADAGFIHVNGKPVKSNYKVRPNDLVTLMLDRPRHETSIKPEEIAINVVYEDDQLMVVNKEAGMVVHPGAGNFHGTLIQAVAWHLRDMPEFDANDPEVGLVHRIDKDTSGLLVVAKTPTAKTALGKQFFNKTTHRSYNALVWGNIVEDEGRIEGNIGRDPKNRLRMKVFDPDSGIGKTAVTHYKVLERFGYTTLVQCVLETGRTHQIRAHMKHIGHPLFMDETYGGTEILRGQRSSSYKAFIQNCFKLCPRQALHAKTLGFVHPTTKQQMDFDSEWPNDFRQLIEKWRGFIAGTTQDTFKNI</sequence>
<evidence type="ECO:0000256" key="6">
    <source>
        <dbReference type="RuleBase" id="RU362028"/>
    </source>
</evidence>
<reference evidence="8 9" key="1">
    <citation type="submission" date="2018-08" db="EMBL/GenBank/DDBJ databases">
        <title>A genome reference for cultivated species of the human gut microbiota.</title>
        <authorList>
            <person name="Zou Y."/>
            <person name="Xue W."/>
            <person name="Luo G."/>
        </authorList>
    </citation>
    <scope>NUCLEOTIDE SEQUENCE [LARGE SCALE GENOMIC DNA]</scope>
    <source>
        <strain evidence="8 9">AF10-17</strain>
    </source>
</reference>
<dbReference type="InterPro" id="IPR006224">
    <property type="entry name" value="PsdUridine_synth_RluA-like_CS"/>
</dbReference>
<dbReference type="CDD" id="cd00165">
    <property type="entry name" value="S4"/>
    <property type="match status" value="1"/>
</dbReference>
<keyword evidence="3 6" id="KW-0413">Isomerase</keyword>
<dbReference type="FunFam" id="3.10.290.10:FF:000016">
    <property type="entry name" value="Pseudouridine synthase"/>
    <property type="match status" value="1"/>
</dbReference>
<feature type="domain" description="RNA-binding S4" evidence="7">
    <location>
        <begin position="65"/>
        <end position="130"/>
    </location>
</feature>
<proteinExistence type="inferred from homology"/>
<dbReference type="PROSITE" id="PS50889">
    <property type="entry name" value="S4"/>
    <property type="match status" value="1"/>
</dbReference>
<dbReference type="AlphaFoldDB" id="A0AA92U967"/>
<dbReference type="EC" id="5.4.99.-" evidence="6"/>
<dbReference type="Proteomes" id="UP000285776">
    <property type="component" value="Unassembled WGS sequence"/>
</dbReference>
<dbReference type="InterPro" id="IPR020103">
    <property type="entry name" value="PsdUridine_synth_cat_dom_sf"/>
</dbReference>
<evidence type="ECO:0000256" key="1">
    <source>
        <dbReference type="ARBA" id="ARBA00010876"/>
    </source>
</evidence>
<comment type="similarity">
    <text evidence="1 6">Belongs to the pseudouridine synthase RluA family.</text>
</comment>
<evidence type="ECO:0000256" key="3">
    <source>
        <dbReference type="ARBA" id="ARBA00023235"/>
    </source>
</evidence>
<dbReference type="InterPro" id="IPR036986">
    <property type="entry name" value="S4_RNA-bd_sf"/>
</dbReference>
<dbReference type="SUPFAM" id="SSF55120">
    <property type="entry name" value="Pseudouridine synthase"/>
    <property type="match status" value="1"/>
</dbReference>
<dbReference type="GO" id="GO:0000455">
    <property type="term" value="P:enzyme-directed rRNA pseudouridine synthesis"/>
    <property type="evidence" value="ECO:0007669"/>
    <property type="project" value="UniProtKB-ARBA"/>
</dbReference>
<dbReference type="InterPro" id="IPR002942">
    <property type="entry name" value="S4_RNA-bd"/>
</dbReference>
<organism evidence="8 9">
    <name type="scientific">Segatella copri</name>
    <dbReference type="NCBI Taxonomy" id="165179"/>
    <lineage>
        <taxon>Bacteria</taxon>
        <taxon>Pseudomonadati</taxon>
        <taxon>Bacteroidota</taxon>
        <taxon>Bacteroidia</taxon>
        <taxon>Bacteroidales</taxon>
        <taxon>Prevotellaceae</taxon>
        <taxon>Segatella</taxon>
    </lineage>
</organism>
<dbReference type="SUPFAM" id="SSF55174">
    <property type="entry name" value="Alpha-L RNA-binding motif"/>
    <property type="match status" value="1"/>
</dbReference>
<dbReference type="FunFam" id="3.30.2350.10:FF:000006">
    <property type="entry name" value="Pseudouridine synthase"/>
    <property type="match status" value="1"/>
</dbReference>
<dbReference type="PROSITE" id="PS01129">
    <property type="entry name" value="PSI_RLU"/>
    <property type="match status" value="1"/>
</dbReference>